<evidence type="ECO:0000256" key="2">
    <source>
        <dbReference type="SAM" id="Phobius"/>
    </source>
</evidence>
<dbReference type="AlphaFoldDB" id="A0A1Y1ZZR1"/>
<keyword evidence="2" id="KW-0812">Transmembrane</keyword>
<feature type="compositionally biased region" description="Basic residues" evidence="1">
    <location>
        <begin position="152"/>
        <end position="166"/>
    </location>
</feature>
<evidence type="ECO:0000313" key="3">
    <source>
        <dbReference type="EMBL" id="ORY15708.1"/>
    </source>
</evidence>
<feature type="transmembrane region" description="Helical" evidence="2">
    <location>
        <begin position="202"/>
        <end position="224"/>
    </location>
</feature>
<evidence type="ECO:0000313" key="4">
    <source>
        <dbReference type="Proteomes" id="UP000193144"/>
    </source>
</evidence>
<sequence>MPRPSFPSFRRSPRPEQQRNASPASTSSSQFGALHGNVRSMINGSSVYSDSPAPSNNNTPKIPFLGFLGRRPQSPPDPIVLPDNEGPRESTDSRSPLRPPHTAGSYMRTIGHFGTPRQPETAFSRHPADVPLDYERSVDPETAQLQDELHGRRPRRHRRRRKHRTGGRHDPSRQPATHWVRRREERGICFSFMRSRAARGKCYACLISGLFLMTVLTIYLSLALTRKSLGQEVHVLFIMVILGTTIFFCHSLIRLCMLALHPEDESSRPRIPDMTGPEGFQPIRPIRVHLARDEELGLADESDPDDAEKEKVISHPPPAYGLWRSSVRVDPNLLHWQRADAAGVDPRASGILPGPPPSFPFQRPQSLASSHHQQSRNGSIVADPSPEPETQGPRPPSYVSDDGVSYVVEAAPRSVAPGSSGVSDIHPAWRPGFAVSEVADWPAPRRV</sequence>
<feature type="region of interest" description="Disordered" evidence="1">
    <location>
        <begin position="140"/>
        <end position="178"/>
    </location>
</feature>
<feature type="compositionally biased region" description="Low complexity" evidence="1">
    <location>
        <begin position="1"/>
        <end position="10"/>
    </location>
</feature>
<name>A0A1Y1ZZR1_9PLEO</name>
<keyword evidence="2" id="KW-1133">Transmembrane helix</keyword>
<accession>A0A1Y1ZZR1</accession>
<comment type="caution">
    <text evidence="3">The sequence shown here is derived from an EMBL/GenBank/DDBJ whole genome shotgun (WGS) entry which is preliminary data.</text>
</comment>
<feature type="region of interest" description="Disordered" evidence="1">
    <location>
        <begin position="1"/>
        <end position="125"/>
    </location>
</feature>
<keyword evidence="2" id="KW-0472">Membrane</keyword>
<evidence type="ECO:0000256" key="1">
    <source>
        <dbReference type="SAM" id="MobiDB-lite"/>
    </source>
</evidence>
<dbReference type="EMBL" id="MCFA01000023">
    <property type="protein sequence ID" value="ORY15708.1"/>
    <property type="molecule type" value="Genomic_DNA"/>
</dbReference>
<organism evidence="3 4">
    <name type="scientific">Clohesyomyces aquaticus</name>
    <dbReference type="NCBI Taxonomy" id="1231657"/>
    <lineage>
        <taxon>Eukaryota</taxon>
        <taxon>Fungi</taxon>
        <taxon>Dikarya</taxon>
        <taxon>Ascomycota</taxon>
        <taxon>Pezizomycotina</taxon>
        <taxon>Dothideomycetes</taxon>
        <taxon>Pleosporomycetidae</taxon>
        <taxon>Pleosporales</taxon>
        <taxon>Lindgomycetaceae</taxon>
        <taxon>Clohesyomyces</taxon>
    </lineage>
</organism>
<dbReference type="Proteomes" id="UP000193144">
    <property type="component" value="Unassembled WGS sequence"/>
</dbReference>
<feature type="region of interest" description="Disordered" evidence="1">
    <location>
        <begin position="345"/>
        <end position="401"/>
    </location>
</feature>
<gene>
    <name evidence="3" type="ORF">BCR34DRAFT_477604</name>
</gene>
<protein>
    <submittedName>
        <fullName evidence="3">Uncharacterized protein</fullName>
    </submittedName>
</protein>
<reference evidence="3 4" key="1">
    <citation type="submission" date="2016-07" db="EMBL/GenBank/DDBJ databases">
        <title>Pervasive Adenine N6-methylation of Active Genes in Fungi.</title>
        <authorList>
            <consortium name="DOE Joint Genome Institute"/>
            <person name="Mondo S.J."/>
            <person name="Dannebaum R.O."/>
            <person name="Kuo R.C."/>
            <person name="Labutti K."/>
            <person name="Haridas S."/>
            <person name="Kuo A."/>
            <person name="Salamov A."/>
            <person name="Ahrendt S.R."/>
            <person name="Lipzen A."/>
            <person name="Sullivan W."/>
            <person name="Andreopoulos W.B."/>
            <person name="Clum A."/>
            <person name="Lindquist E."/>
            <person name="Daum C."/>
            <person name="Ramamoorthy G.K."/>
            <person name="Gryganskyi A."/>
            <person name="Culley D."/>
            <person name="Magnuson J.K."/>
            <person name="James T.Y."/>
            <person name="O'Malley M.A."/>
            <person name="Stajich J.E."/>
            <person name="Spatafora J.W."/>
            <person name="Visel A."/>
            <person name="Grigoriev I.V."/>
        </authorList>
    </citation>
    <scope>NUCLEOTIDE SEQUENCE [LARGE SCALE GENOMIC DNA]</scope>
    <source>
        <strain evidence="3 4">CBS 115471</strain>
    </source>
</reference>
<feature type="compositionally biased region" description="Polar residues" evidence="1">
    <location>
        <begin position="18"/>
        <end position="31"/>
    </location>
</feature>
<keyword evidence="4" id="KW-1185">Reference proteome</keyword>
<feature type="transmembrane region" description="Helical" evidence="2">
    <location>
        <begin position="236"/>
        <end position="260"/>
    </location>
</feature>
<dbReference type="OrthoDB" id="5417811at2759"/>
<proteinExistence type="predicted"/>
<feature type="compositionally biased region" description="Polar residues" evidence="1">
    <location>
        <begin position="40"/>
        <end position="60"/>
    </location>
</feature>
<feature type="compositionally biased region" description="Polar residues" evidence="1">
    <location>
        <begin position="367"/>
        <end position="378"/>
    </location>
</feature>